<keyword evidence="4" id="KW-1185">Reference proteome</keyword>
<dbReference type="EMBL" id="BSND01000006">
    <property type="protein sequence ID" value="GLQ00500.1"/>
    <property type="molecule type" value="Genomic_DNA"/>
</dbReference>
<evidence type="ECO:0000313" key="4">
    <source>
        <dbReference type="Proteomes" id="UP001161423"/>
    </source>
</evidence>
<dbReference type="Proteomes" id="UP001161423">
    <property type="component" value="Unassembled WGS sequence"/>
</dbReference>
<dbReference type="InterPro" id="IPR027417">
    <property type="entry name" value="P-loop_NTPase"/>
</dbReference>
<dbReference type="PANTHER" id="PTHR32182">
    <property type="entry name" value="DNA REPLICATION AND REPAIR PROTEIN RECF"/>
    <property type="match status" value="1"/>
</dbReference>
<feature type="domain" description="Protein CR006 P-loop" evidence="2">
    <location>
        <begin position="21"/>
        <end position="781"/>
    </location>
</feature>
<name>A0ABQ5TX06_9GAMM</name>
<reference evidence="3" key="1">
    <citation type="journal article" date="2014" name="Int. J. Syst. Evol. Microbiol.">
        <title>Complete genome of a new Firmicutes species belonging to the dominant human colonic microbiota ('Ruminococcus bicirculans') reveals two chromosomes and a selective capacity to utilize plant glucans.</title>
        <authorList>
            <consortium name="NISC Comparative Sequencing Program"/>
            <person name="Wegmann U."/>
            <person name="Louis P."/>
            <person name="Goesmann A."/>
            <person name="Henrissat B."/>
            <person name="Duncan S.H."/>
            <person name="Flint H.J."/>
        </authorList>
    </citation>
    <scope>NUCLEOTIDE SEQUENCE</scope>
    <source>
        <strain evidence="3">NBRC 102424</strain>
    </source>
</reference>
<dbReference type="InterPro" id="IPR026866">
    <property type="entry name" value="CR006_AAA"/>
</dbReference>
<gene>
    <name evidence="3" type="ORF">GCM10007891_23530</name>
</gene>
<dbReference type="RefSeq" id="WP_284723451.1">
    <property type="nucleotide sequence ID" value="NZ_BSND01000006.1"/>
</dbReference>
<keyword evidence="1" id="KW-0175">Coiled coil</keyword>
<comment type="caution">
    <text evidence="3">The sequence shown here is derived from an EMBL/GenBank/DDBJ whole genome shotgun (WGS) entry which is preliminary data.</text>
</comment>
<dbReference type="Gene3D" id="3.40.50.300">
    <property type="entry name" value="P-loop containing nucleotide triphosphate hydrolases"/>
    <property type="match status" value="1"/>
</dbReference>
<evidence type="ECO:0000256" key="1">
    <source>
        <dbReference type="SAM" id="Coils"/>
    </source>
</evidence>
<protein>
    <recommendedName>
        <fullName evidence="2">Protein CR006 P-loop domain-containing protein</fullName>
    </recommendedName>
</protein>
<accession>A0ABQ5TX06</accession>
<evidence type="ECO:0000313" key="3">
    <source>
        <dbReference type="EMBL" id="GLQ00500.1"/>
    </source>
</evidence>
<dbReference type="SUPFAM" id="SSF52540">
    <property type="entry name" value="P-loop containing nucleoside triphosphate hydrolases"/>
    <property type="match status" value="1"/>
</dbReference>
<organism evidence="3 4">
    <name type="scientific">Methylophaga thalassica</name>
    <dbReference type="NCBI Taxonomy" id="40223"/>
    <lineage>
        <taxon>Bacteria</taxon>
        <taxon>Pseudomonadati</taxon>
        <taxon>Pseudomonadota</taxon>
        <taxon>Gammaproteobacteria</taxon>
        <taxon>Thiotrichales</taxon>
        <taxon>Piscirickettsiaceae</taxon>
        <taxon>Methylophaga</taxon>
    </lineage>
</organism>
<dbReference type="PANTHER" id="PTHR32182:SF0">
    <property type="entry name" value="DNA REPLICATION AND REPAIR PROTEIN RECF"/>
    <property type="match status" value="1"/>
</dbReference>
<sequence length="819" mass="93080">MSGEIKKIDSIKNMAVFQDFRWATSVRDGGNNIAEFKKINIFYGRNYSGKTTLSRIFRALETSLISDKYSSPEFQLSFDGGSTASQNSLTRHGQVVRVFNEDFVRDNLRFIVDDEQTINSFAILGEDNTKLEEEIEKHEAELGGEEDKSGLIGELLGADEKFKRAQKAHGDKSSELEKKLSDKANKAGTGIKHNKAFGDAIYNVTKIKKDISTITKDTYSPPTDEQVGKFHDLLREEPKTEISESSSFNLQYTAITLKAKELLEKKIQASDPIQELLNDAALASWVRTGRGHHQKKRDKCAFCGSDLPEDLWEKLDKHFNQESEELRQALESLLGSIERERARVPNLLKIKNSDFYSNFTADLDSLAEQLSTLSTSYSQSLDSIKEQVEKRRDDIFAPLEFKTPESVEEDLNASRDSYEQLRNESNQFTASLSADQSEARAALRLHEVYTFINDIKYGDECTAIEALNEAMGKAEEDKNTAKEKVDAKREKINELKAQLKDESKGADRVNDYLNNFFGHQSLSLKAIEETPGDASSGYRFEVTRNDKKAFHLSEGECSLIAFCYFMAKLEDIETKGNQPIIWIDDPISSLDANHIFFVYSLINAKIVSPEKYEDGGELKERDRFKQLFVSTHNLDFLKYLKRLPGALAKNKSQYFIINRTEQVSDITLMPRYLKNYVTEFNFLFHQIYKCAHAQIECNENHDCYYNFGNNARKFLEAFLYYKYPNAVEKDDKLARFFGEDALAASLTDRINNEFSHLAGVFERSVLPIDVPEMKTTAAFILRKIQEKDPDQYSALLQSIGEENAQQSGAPDVLPSAGDL</sequence>
<reference evidence="3" key="2">
    <citation type="submission" date="2023-01" db="EMBL/GenBank/DDBJ databases">
        <title>Draft genome sequence of Methylophaga thalassica strain NBRC 102424.</title>
        <authorList>
            <person name="Sun Q."/>
            <person name="Mori K."/>
        </authorList>
    </citation>
    <scope>NUCLEOTIDE SEQUENCE</scope>
    <source>
        <strain evidence="3">NBRC 102424</strain>
    </source>
</reference>
<feature type="coiled-coil region" evidence="1">
    <location>
        <begin position="464"/>
        <end position="505"/>
    </location>
</feature>
<dbReference type="Pfam" id="PF13166">
    <property type="entry name" value="AAA_13"/>
    <property type="match status" value="1"/>
</dbReference>
<proteinExistence type="predicted"/>
<feature type="coiled-coil region" evidence="1">
    <location>
        <begin position="121"/>
        <end position="148"/>
    </location>
</feature>
<evidence type="ECO:0000259" key="2">
    <source>
        <dbReference type="Pfam" id="PF13166"/>
    </source>
</evidence>